<dbReference type="PANTHER" id="PTHR23519:SF1">
    <property type="entry name" value="AUTOPHAGY-RELATED PROTEIN 22"/>
    <property type="match status" value="1"/>
</dbReference>
<feature type="transmembrane region" description="Helical" evidence="6">
    <location>
        <begin position="288"/>
        <end position="311"/>
    </location>
</feature>
<evidence type="ECO:0000256" key="3">
    <source>
        <dbReference type="ARBA" id="ARBA00022692"/>
    </source>
</evidence>
<keyword evidence="2" id="KW-0813">Transport</keyword>
<evidence type="ECO:0000256" key="6">
    <source>
        <dbReference type="SAM" id="Phobius"/>
    </source>
</evidence>
<evidence type="ECO:0000256" key="4">
    <source>
        <dbReference type="ARBA" id="ARBA00022989"/>
    </source>
</evidence>
<organism evidence="7">
    <name type="scientific">marine metagenome</name>
    <dbReference type="NCBI Taxonomy" id="408172"/>
    <lineage>
        <taxon>unclassified sequences</taxon>
        <taxon>metagenomes</taxon>
        <taxon>ecological metagenomes</taxon>
    </lineage>
</organism>
<feature type="transmembrane region" description="Helical" evidence="6">
    <location>
        <begin position="454"/>
        <end position="479"/>
    </location>
</feature>
<keyword evidence="4 6" id="KW-1133">Transmembrane helix</keyword>
<reference evidence="7" key="1">
    <citation type="submission" date="2018-05" db="EMBL/GenBank/DDBJ databases">
        <authorList>
            <person name="Lanie J.A."/>
            <person name="Ng W.-L."/>
            <person name="Kazmierczak K.M."/>
            <person name="Andrzejewski T.M."/>
            <person name="Davidsen T.M."/>
            <person name="Wayne K.J."/>
            <person name="Tettelin H."/>
            <person name="Glass J.I."/>
            <person name="Rusch D."/>
            <person name="Podicherti R."/>
            <person name="Tsui H.-C.T."/>
            <person name="Winkler M.E."/>
        </authorList>
    </citation>
    <scope>NUCLEOTIDE SEQUENCE</scope>
</reference>
<dbReference type="SUPFAM" id="SSF103473">
    <property type="entry name" value="MFS general substrate transporter"/>
    <property type="match status" value="1"/>
</dbReference>
<dbReference type="GO" id="GO:0012505">
    <property type="term" value="C:endomembrane system"/>
    <property type="evidence" value="ECO:0007669"/>
    <property type="project" value="UniProtKB-SubCell"/>
</dbReference>
<comment type="subcellular location">
    <subcellularLocation>
        <location evidence="1">Endomembrane system</location>
        <topology evidence="1">Multi-pass membrane protein</topology>
    </subcellularLocation>
</comment>
<dbReference type="InterPro" id="IPR024671">
    <property type="entry name" value="Atg22-like"/>
</dbReference>
<evidence type="ECO:0008006" key="8">
    <source>
        <dbReference type="Google" id="ProtNLM"/>
    </source>
</evidence>
<feature type="transmembrane region" description="Helical" evidence="6">
    <location>
        <begin position="257"/>
        <end position="282"/>
    </location>
</feature>
<feature type="transmembrane region" description="Helical" evidence="6">
    <location>
        <begin position="124"/>
        <end position="145"/>
    </location>
</feature>
<dbReference type="AlphaFoldDB" id="A0A381W2Z8"/>
<feature type="transmembrane region" description="Helical" evidence="6">
    <location>
        <begin position="98"/>
        <end position="118"/>
    </location>
</feature>
<feature type="non-terminal residue" evidence="7">
    <location>
        <position position="521"/>
    </location>
</feature>
<feature type="transmembrane region" description="Helical" evidence="6">
    <location>
        <begin position="323"/>
        <end position="345"/>
    </location>
</feature>
<feature type="transmembrane region" description="Helical" evidence="6">
    <location>
        <begin position="25"/>
        <end position="47"/>
    </location>
</feature>
<evidence type="ECO:0000256" key="1">
    <source>
        <dbReference type="ARBA" id="ARBA00004127"/>
    </source>
</evidence>
<protein>
    <recommendedName>
        <fullName evidence="8">Major facilitator superfamily (MFS) profile domain-containing protein</fullName>
    </recommendedName>
</protein>
<dbReference type="Pfam" id="PF11700">
    <property type="entry name" value="ATG22"/>
    <property type="match status" value="2"/>
</dbReference>
<evidence type="ECO:0000313" key="7">
    <source>
        <dbReference type="EMBL" id="SVA46925.1"/>
    </source>
</evidence>
<keyword evidence="5 6" id="KW-0472">Membrane</keyword>
<feature type="transmembrane region" description="Helical" evidence="6">
    <location>
        <begin position="67"/>
        <end position="86"/>
    </location>
</feature>
<name>A0A381W2Z8_9ZZZZ</name>
<dbReference type="EMBL" id="UINC01010557">
    <property type="protein sequence ID" value="SVA46925.1"/>
    <property type="molecule type" value="Genomic_DNA"/>
</dbReference>
<evidence type="ECO:0000256" key="2">
    <source>
        <dbReference type="ARBA" id="ARBA00022448"/>
    </source>
</evidence>
<dbReference type="InterPro" id="IPR050495">
    <property type="entry name" value="ATG22/LtaA_families"/>
</dbReference>
<sequence length="521" mass="56498">MNTTKLHDLPATERKIIRAWCMYDWANSAFATSGTAAIFPVYFVFLFKNALGDEAIFLGLTFTGSSLWSLGIAISTAIVALTSPVLGVIADRVAIKKALLWAYTVAGSLFTFLAFFSAYTSAPWAWLFGTFLLGNIGFAGSLVFYNSFLPHIAPRHLLDDVSSRGFAYGYIGGGLLLVIHLALNVITSGSQISDLVTRLSIASVGLWWFCWSLYTLRVIPEPAILIPIKGLTTFSAIKLGFSEIGNTFRELRRFKVILLYLCAYLLFNDGIQTVLGIAGAFAADTLGIPLVFNMATILIIQFVAAGGAMAFSRLSSAISTKKALTVSLIGWIFIVLFGVALAPLIPSDHQNHDYQLEFNQNKGAYTVTSAPELGDSREENLWGEESGQIISGDVLSVDNARSLISSVGKSQYSLYSISALKGPLNNERVVGGSHPSAFGSGTLDWWPSLVRKTLWAPLGIKVVYQWLLLGLGVGIVMGGSQALSRSLFAQISPETRSGEFFSFFGFMSRASSVFGPMLYIF</sequence>
<feature type="transmembrane region" description="Helical" evidence="6">
    <location>
        <begin position="199"/>
        <end position="219"/>
    </location>
</feature>
<feature type="transmembrane region" description="Helical" evidence="6">
    <location>
        <begin position="166"/>
        <end position="187"/>
    </location>
</feature>
<keyword evidence="3 6" id="KW-0812">Transmembrane</keyword>
<proteinExistence type="predicted"/>
<dbReference type="Gene3D" id="1.20.1250.20">
    <property type="entry name" value="MFS general substrate transporter like domains"/>
    <property type="match status" value="1"/>
</dbReference>
<accession>A0A381W2Z8</accession>
<evidence type="ECO:0000256" key="5">
    <source>
        <dbReference type="ARBA" id="ARBA00023136"/>
    </source>
</evidence>
<dbReference type="InterPro" id="IPR036259">
    <property type="entry name" value="MFS_trans_sf"/>
</dbReference>
<dbReference type="PANTHER" id="PTHR23519">
    <property type="entry name" value="AUTOPHAGY-RELATED PROTEIN 22"/>
    <property type="match status" value="1"/>
</dbReference>
<gene>
    <name evidence="7" type="ORF">METZ01_LOCUS99779</name>
</gene>